<dbReference type="PANTHER" id="PTHR10342:SF274">
    <property type="entry name" value="ARYLSULFATASE B"/>
    <property type="match status" value="1"/>
</dbReference>
<evidence type="ECO:0000256" key="1">
    <source>
        <dbReference type="ARBA" id="ARBA00008779"/>
    </source>
</evidence>
<dbReference type="GO" id="GO:0016787">
    <property type="term" value="F:hydrolase activity"/>
    <property type="evidence" value="ECO:0007669"/>
    <property type="project" value="UniProtKB-KW"/>
</dbReference>
<dbReference type="SUPFAM" id="SSF53649">
    <property type="entry name" value="Alkaline phosphatase-like"/>
    <property type="match status" value="1"/>
</dbReference>
<accession>A0ABR1FUW3</accession>
<dbReference type="InterPro" id="IPR047115">
    <property type="entry name" value="ARSB"/>
</dbReference>
<keyword evidence="8" id="KW-1185">Reference proteome</keyword>
<comment type="caution">
    <text evidence="7">The sequence shown here is derived from an EMBL/GenBank/DDBJ whole genome shotgun (WGS) entry which is preliminary data.</text>
</comment>
<dbReference type="Gene3D" id="3.40.720.10">
    <property type="entry name" value="Alkaline Phosphatase, subunit A"/>
    <property type="match status" value="1"/>
</dbReference>
<dbReference type="Gene3D" id="3.30.1120.10">
    <property type="match status" value="1"/>
</dbReference>
<reference evidence="7 8" key="1">
    <citation type="submission" date="2024-03" db="EMBL/GenBank/DDBJ databases">
        <title>Aureococcus anophagefferens CCMP1851 and Kratosvirus quantuckense: Draft genome of a second virus-susceptible host strain in the model system.</title>
        <authorList>
            <person name="Chase E."/>
            <person name="Truchon A.R."/>
            <person name="Schepens W."/>
            <person name="Wilhelm S.W."/>
        </authorList>
    </citation>
    <scope>NUCLEOTIDE SEQUENCE [LARGE SCALE GENOMIC DNA]</scope>
    <source>
        <strain evidence="7 8">CCMP1851</strain>
    </source>
</reference>
<evidence type="ECO:0000259" key="6">
    <source>
        <dbReference type="Pfam" id="PF00884"/>
    </source>
</evidence>
<keyword evidence="5" id="KW-0325">Glycoprotein</keyword>
<keyword evidence="2" id="KW-0479">Metal-binding</keyword>
<dbReference type="PROSITE" id="PS00523">
    <property type="entry name" value="SULFATASE_1"/>
    <property type="match status" value="1"/>
</dbReference>
<dbReference type="InterPro" id="IPR017850">
    <property type="entry name" value="Alkaline_phosphatase_core_sf"/>
</dbReference>
<dbReference type="Pfam" id="PF00884">
    <property type="entry name" value="Sulfatase"/>
    <property type="match status" value="1"/>
</dbReference>
<dbReference type="EMBL" id="JBBJCI010000227">
    <property type="protein sequence ID" value="KAK7238947.1"/>
    <property type="molecule type" value="Genomic_DNA"/>
</dbReference>
<keyword evidence="3 7" id="KW-0378">Hydrolase</keyword>
<dbReference type="PANTHER" id="PTHR10342">
    <property type="entry name" value="ARYLSULFATASE"/>
    <property type="match status" value="1"/>
</dbReference>
<dbReference type="InterPro" id="IPR000917">
    <property type="entry name" value="Sulfatase_N"/>
</dbReference>
<evidence type="ECO:0000256" key="3">
    <source>
        <dbReference type="ARBA" id="ARBA00022801"/>
    </source>
</evidence>
<evidence type="ECO:0000256" key="5">
    <source>
        <dbReference type="ARBA" id="ARBA00023180"/>
    </source>
</evidence>
<feature type="domain" description="Sulfatase N-terminal" evidence="6">
    <location>
        <begin position="2"/>
        <end position="310"/>
    </location>
</feature>
<proteinExistence type="inferred from homology"/>
<dbReference type="InterPro" id="IPR024607">
    <property type="entry name" value="Sulfatase_CS"/>
</dbReference>
<evidence type="ECO:0000313" key="8">
    <source>
        <dbReference type="Proteomes" id="UP001363151"/>
    </source>
</evidence>
<evidence type="ECO:0000256" key="4">
    <source>
        <dbReference type="ARBA" id="ARBA00022837"/>
    </source>
</evidence>
<gene>
    <name evidence="7" type="ORF">SO694_00026249</name>
</gene>
<protein>
    <submittedName>
        <fullName evidence="7">Sulfuric ester hydrolase</fullName>
    </submittedName>
</protein>
<keyword evidence="4" id="KW-0106">Calcium</keyword>
<sequence length="473" mass="50937">MLLIADDVGFNGVGYQSDYTNVSNGFLTPRLDALAAESLKLSSFYVLPLCAPTRAALLTGRYPTRYGLSAFNADWGKPWGLPANETLLPEVLKAANYTTGLLGKWHLGSHRDAALPQSRGFDVYSYAPSKTFPDGCHRCVTGYDFHDGAAPAFDMNGTYSSDAVRDAAVAFVRTAQRPFYAQCAFQNVHEPLEVPARFADRYAATLPARERVYAGMISALDEAAGIVLDALPALDETVVVFFSDNGAMANSAAPSGARANYFKGGKTLTTEGGTRAPCFVRYPPLLSPGWSASLVHVVDLFPTLVALAGATHALDLDGVDAAPQLLDPATPGRRREVLYNINPRSDDADQLKAPKAALRYDDFKLSFEFWSNRSGAALYDLAADPMETSDVANRHPGVVRDLAARLEAHAARLPPPFEPWPPFQGADYACCDCEETFARGAPAVWAPWIPDDYAAAPCAPPYAACVVPPCYGH</sequence>
<evidence type="ECO:0000313" key="7">
    <source>
        <dbReference type="EMBL" id="KAK7238947.1"/>
    </source>
</evidence>
<organism evidence="7 8">
    <name type="scientific">Aureococcus anophagefferens</name>
    <name type="common">Harmful bloom alga</name>
    <dbReference type="NCBI Taxonomy" id="44056"/>
    <lineage>
        <taxon>Eukaryota</taxon>
        <taxon>Sar</taxon>
        <taxon>Stramenopiles</taxon>
        <taxon>Ochrophyta</taxon>
        <taxon>Pelagophyceae</taxon>
        <taxon>Pelagomonadales</taxon>
        <taxon>Pelagomonadaceae</taxon>
        <taxon>Aureococcus</taxon>
    </lineage>
</organism>
<dbReference type="Proteomes" id="UP001363151">
    <property type="component" value="Unassembled WGS sequence"/>
</dbReference>
<name>A0ABR1FUW3_AURAN</name>
<evidence type="ECO:0000256" key="2">
    <source>
        <dbReference type="ARBA" id="ARBA00022723"/>
    </source>
</evidence>
<comment type="similarity">
    <text evidence="1">Belongs to the sulfatase family.</text>
</comment>